<dbReference type="CDD" id="cd02961">
    <property type="entry name" value="PDI_a_family"/>
    <property type="match status" value="1"/>
</dbReference>
<feature type="domain" description="Thioredoxin" evidence="1">
    <location>
        <begin position="12"/>
        <end position="92"/>
    </location>
</feature>
<accession>A0ABR2K3K4</accession>
<dbReference type="InterPro" id="IPR036249">
    <property type="entry name" value="Thioredoxin-like_sf"/>
</dbReference>
<dbReference type="Pfam" id="PF00085">
    <property type="entry name" value="Thioredoxin"/>
    <property type="match status" value="1"/>
</dbReference>
<comment type="caution">
    <text evidence="2">The sequence shown here is derived from an EMBL/GenBank/DDBJ whole genome shotgun (WGS) entry which is preliminary data.</text>
</comment>
<dbReference type="Gene3D" id="3.40.30.10">
    <property type="entry name" value="Glutaredoxin"/>
    <property type="match status" value="2"/>
</dbReference>
<dbReference type="EMBL" id="JAPFFF010000007">
    <property type="protein sequence ID" value="KAK8885697.1"/>
    <property type="molecule type" value="Genomic_DNA"/>
</dbReference>
<evidence type="ECO:0000259" key="1">
    <source>
        <dbReference type="Pfam" id="PF00085"/>
    </source>
</evidence>
<name>A0ABR2K3K4_9EUKA</name>
<proteinExistence type="predicted"/>
<reference evidence="2 3" key="1">
    <citation type="submission" date="2024-04" db="EMBL/GenBank/DDBJ databases">
        <title>Tritrichomonas musculus Genome.</title>
        <authorList>
            <person name="Alves-Ferreira E."/>
            <person name="Grigg M."/>
            <person name="Lorenzi H."/>
            <person name="Galac M."/>
        </authorList>
    </citation>
    <scope>NUCLEOTIDE SEQUENCE [LARGE SCALE GENOMIC DNA]</scope>
    <source>
        <strain evidence="2 3">EAF2021</strain>
    </source>
</reference>
<gene>
    <name evidence="2" type="ORF">M9Y10_041149</name>
</gene>
<organism evidence="2 3">
    <name type="scientific">Tritrichomonas musculus</name>
    <dbReference type="NCBI Taxonomy" id="1915356"/>
    <lineage>
        <taxon>Eukaryota</taxon>
        <taxon>Metamonada</taxon>
        <taxon>Parabasalia</taxon>
        <taxon>Tritrichomonadida</taxon>
        <taxon>Tritrichomonadidae</taxon>
        <taxon>Tritrichomonas</taxon>
    </lineage>
</organism>
<protein>
    <recommendedName>
        <fullName evidence="1">Thioredoxin domain-containing protein</fullName>
    </recommendedName>
</protein>
<dbReference type="Proteomes" id="UP001470230">
    <property type="component" value="Unassembled WGS sequence"/>
</dbReference>
<dbReference type="PANTHER" id="PTHR45672">
    <property type="entry name" value="PROTEIN DISULFIDE-ISOMERASE C17H9.14C-RELATED"/>
    <property type="match status" value="1"/>
</dbReference>
<sequence length="334" mass="39324">MDALFSRGYSIFARFYSPKCKISKISAPEFSRAAQHFKKIIFLNVDCTEFSSFCQKHLVVSFPSFYLFKEGKLPFIVFTKARTTEAMINFIEEKTHQYNTTYSLKPIYKVDLLTYSNYINSNGCIVFNFHLSFYRPSQIYRNIFTEYLHVFNGDEKVKFIEMDCYIYNQFCDTVSNFPSTRIYVNKTIKYDGAFNSPEELVTTVNKKCQTKRMMNGHLMPHIGIDRMTETAISKFKKIYYQNATAAKEWIERDFAKYLSNIDDSHFSSYASINQIKKFIIDIMEKIINNGPHFLIYFLNVTQKSAFGSKTSMKKRDDLDIRSNILNVFIKYFYP</sequence>
<dbReference type="InterPro" id="IPR051063">
    <property type="entry name" value="PDI"/>
</dbReference>
<evidence type="ECO:0000313" key="2">
    <source>
        <dbReference type="EMBL" id="KAK8885697.1"/>
    </source>
</evidence>
<keyword evidence="3" id="KW-1185">Reference proteome</keyword>
<evidence type="ECO:0000313" key="3">
    <source>
        <dbReference type="Proteomes" id="UP001470230"/>
    </source>
</evidence>
<dbReference type="SUPFAM" id="SSF52833">
    <property type="entry name" value="Thioredoxin-like"/>
    <property type="match status" value="2"/>
</dbReference>
<dbReference type="InterPro" id="IPR013766">
    <property type="entry name" value="Thioredoxin_domain"/>
</dbReference>